<dbReference type="STRING" id="1274631.LMTR13_08025"/>
<evidence type="ECO:0000259" key="5">
    <source>
        <dbReference type="Pfam" id="PF14833"/>
    </source>
</evidence>
<dbReference type="Gene3D" id="1.10.1040.10">
    <property type="entry name" value="N-(1-d-carboxylethyl)-l-norvaline Dehydrogenase, domain 2"/>
    <property type="match status" value="1"/>
</dbReference>
<feature type="domain" description="3-hydroxyisobutyrate dehydrogenase-like NAD-binding" evidence="5">
    <location>
        <begin position="174"/>
        <end position="289"/>
    </location>
</feature>
<dbReference type="GO" id="GO:0016054">
    <property type="term" value="P:organic acid catabolic process"/>
    <property type="evidence" value="ECO:0007669"/>
    <property type="project" value="UniProtKB-ARBA"/>
</dbReference>
<dbReference type="OrthoDB" id="9812907at2"/>
<dbReference type="InterPro" id="IPR008927">
    <property type="entry name" value="6-PGluconate_DH-like_C_sf"/>
</dbReference>
<evidence type="ECO:0000256" key="3">
    <source>
        <dbReference type="PIRSR" id="PIRSR000103-1"/>
    </source>
</evidence>
<feature type="active site" evidence="3">
    <location>
        <position position="176"/>
    </location>
</feature>
<dbReference type="PROSITE" id="PS00895">
    <property type="entry name" value="3_HYDROXYISOBUT_DH"/>
    <property type="match status" value="1"/>
</dbReference>
<keyword evidence="2" id="KW-0520">NAD</keyword>
<dbReference type="InterPro" id="IPR002204">
    <property type="entry name" value="3-OH-isobutyrate_DH-rel_CS"/>
</dbReference>
<dbReference type="InterPro" id="IPR013328">
    <property type="entry name" value="6PGD_dom2"/>
</dbReference>
<dbReference type="Pfam" id="PF03446">
    <property type="entry name" value="NAD_binding_2"/>
    <property type="match status" value="1"/>
</dbReference>
<dbReference type="GO" id="GO:0051287">
    <property type="term" value="F:NAD binding"/>
    <property type="evidence" value="ECO:0007669"/>
    <property type="project" value="InterPro"/>
</dbReference>
<evidence type="ECO:0000313" key="7">
    <source>
        <dbReference type="Proteomes" id="UP000092839"/>
    </source>
</evidence>
<dbReference type="SUPFAM" id="SSF51735">
    <property type="entry name" value="NAD(P)-binding Rossmann-fold domains"/>
    <property type="match status" value="1"/>
</dbReference>
<dbReference type="Gene3D" id="3.40.50.720">
    <property type="entry name" value="NAD(P)-binding Rossmann-like Domain"/>
    <property type="match status" value="1"/>
</dbReference>
<evidence type="ECO:0000259" key="4">
    <source>
        <dbReference type="Pfam" id="PF03446"/>
    </source>
</evidence>
<dbReference type="GO" id="GO:0050661">
    <property type="term" value="F:NADP binding"/>
    <property type="evidence" value="ECO:0007669"/>
    <property type="project" value="InterPro"/>
</dbReference>
<dbReference type="InterPro" id="IPR029154">
    <property type="entry name" value="HIBADH-like_NADP-bd"/>
</dbReference>
<reference evidence="6 7" key="1">
    <citation type="submission" date="2016-07" db="EMBL/GenBank/DDBJ databases">
        <title>Complete genome sequence of Bradyrhizobium icense LMTR 13T, a potential inoculant strain isolated from lima bean (Phaseolus lunatus) in Peru.</title>
        <authorList>
            <person name="Ormeno-Orrillo E."/>
            <person name="Duran D."/>
            <person name="Rogel M.A."/>
            <person name="Rey L."/>
            <person name="Imperial J."/>
            <person name="Ruiz-Argueso T."/>
            <person name="Martinez-Romero E."/>
        </authorList>
    </citation>
    <scope>NUCLEOTIDE SEQUENCE [LARGE SCALE GENOMIC DNA]</scope>
    <source>
        <strain evidence="6 7">LMTR 13</strain>
    </source>
</reference>
<keyword evidence="7" id="KW-1185">Reference proteome</keyword>
<evidence type="ECO:0000256" key="1">
    <source>
        <dbReference type="ARBA" id="ARBA00023002"/>
    </source>
</evidence>
<name>A0A1B1UBI2_9BRAD</name>
<dbReference type="InterPro" id="IPR006115">
    <property type="entry name" value="6PGDH_NADP-bd"/>
</dbReference>
<dbReference type="InterPro" id="IPR015815">
    <property type="entry name" value="HIBADH-related"/>
</dbReference>
<dbReference type="PANTHER" id="PTHR43580">
    <property type="entry name" value="OXIDOREDUCTASE GLYR1-RELATED"/>
    <property type="match status" value="1"/>
</dbReference>
<keyword evidence="1" id="KW-0560">Oxidoreductase</keyword>
<feature type="domain" description="6-phosphogluconate dehydrogenase NADP-binding" evidence="4">
    <location>
        <begin position="9"/>
        <end position="162"/>
    </location>
</feature>
<dbReference type="InterPro" id="IPR036291">
    <property type="entry name" value="NAD(P)-bd_dom_sf"/>
</dbReference>
<dbReference type="EMBL" id="CP016428">
    <property type="protein sequence ID" value="ANW00137.1"/>
    <property type="molecule type" value="Genomic_DNA"/>
</dbReference>
<evidence type="ECO:0000256" key="2">
    <source>
        <dbReference type="ARBA" id="ARBA00023027"/>
    </source>
</evidence>
<dbReference type="PANTHER" id="PTHR43580:SF2">
    <property type="entry name" value="CYTOKINE-LIKE NUCLEAR FACTOR N-PAC"/>
    <property type="match status" value="1"/>
</dbReference>
<dbReference type="SUPFAM" id="SSF48179">
    <property type="entry name" value="6-phosphogluconate dehydrogenase C-terminal domain-like"/>
    <property type="match status" value="1"/>
</dbReference>
<proteinExistence type="predicted"/>
<dbReference type="Pfam" id="PF14833">
    <property type="entry name" value="NAD_binding_11"/>
    <property type="match status" value="1"/>
</dbReference>
<organism evidence="6 7">
    <name type="scientific">Bradyrhizobium icense</name>
    <dbReference type="NCBI Taxonomy" id="1274631"/>
    <lineage>
        <taxon>Bacteria</taxon>
        <taxon>Pseudomonadati</taxon>
        <taxon>Pseudomonadota</taxon>
        <taxon>Alphaproteobacteria</taxon>
        <taxon>Hyphomicrobiales</taxon>
        <taxon>Nitrobacteraceae</taxon>
        <taxon>Bradyrhizobium</taxon>
    </lineage>
</organism>
<sequence>MMSDREIPVGFIGLGAMGEPMALNLIRAGTPLVVWNRSREKCEKVARAGAKVAQGPEEVLALCATTIMMLVDGPAIDAILRRGEEGFARSVRGRLIVNMATTEPVYSKGLQRDILAAGGRYVEAPVSGSRKPAESGQLVAMLAGSPHDLEIVRQLLVPLCRSAIVCGAVPSALQMKLAVNLFLTAVVAGLAESVHFASSHKLDLSILVEVLDASPLASDVSRVKVEKMVSRDFSVQASIANVLSNVGLIVEAARKRGIASPILDTCHGLFRETNELGLGHDDMAAVIRAIERRTTTLQQ</sequence>
<dbReference type="AlphaFoldDB" id="A0A1B1UBI2"/>
<dbReference type="GO" id="GO:0016491">
    <property type="term" value="F:oxidoreductase activity"/>
    <property type="evidence" value="ECO:0007669"/>
    <property type="project" value="UniProtKB-KW"/>
</dbReference>
<protein>
    <submittedName>
        <fullName evidence="6">2-hydroxy-3-oxopropionate reductase</fullName>
    </submittedName>
</protein>
<accession>A0A1B1UBI2</accession>
<dbReference type="InterPro" id="IPR051265">
    <property type="entry name" value="HIBADH-related_NP60_sf"/>
</dbReference>
<dbReference type="Proteomes" id="UP000092839">
    <property type="component" value="Chromosome"/>
</dbReference>
<dbReference type="PIRSF" id="PIRSF000103">
    <property type="entry name" value="HIBADH"/>
    <property type="match status" value="1"/>
</dbReference>
<evidence type="ECO:0000313" key="6">
    <source>
        <dbReference type="EMBL" id="ANW00137.1"/>
    </source>
</evidence>
<dbReference type="KEGG" id="bic:LMTR13_08025"/>
<gene>
    <name evidence="6" type="ORF">LMTR13_08025</name>
</gene>